<sequence length="152" mass="16890">MRSLKNVLILFSLSLILACDNDKDDIALSAAEAAQLNQIVMQGEWRISNYSSNGNDNTANYSDYIFVFEDDNNLSVTSPSDNINGTWRISNDSGSEFDSYYDVDFNIFFGSSDKLGELTNNYDVISATNDEIKLSLENSPNGNSAYLTFSQN</sequence>
<evidence type="ECO:0000313" key="1">
    <source>
        <dbReference type="EMBL" id="MCM8570016.1"/>
    </source>
</evidence>
<keyword evidence="2" id="KW-1185">Reference proteome</keyword>
<proteinExistence type="predicted"/>
<dbReference type="EMBL" id="JAMSCK010000004">
    <property type="protein sequence ID" value="MCM8570016.1"/>
    <property type="molecule type" value="Genomic_DNA"/>
</dbReference>
<protein>
    <recommendedName>
        <fullName evidence="3">Lipocalin-like domain-containing protein</fullName>
    </recommendedName>
</protein>
<evidence type="ECO:0008006" key="3">
    <source>
        <dbReference type="Google" id="ProtNLM"/>
    </source>
</evidence>
<organism evidence="1 2">
    <name type="scientific">Gramella jeungdoensis</name>
    <dbReference type="NCBI Taxonomy" id="708091"/>
    <lineage>
        <taxon>Bacteria</taxon>
        <taxon>Pseudomonadati</taxon>
        <taxon>Bacteroidota</taxon>
        <taxon>Flavobacteriia</taxon>
        <taxon>Flavobacteriales</taxon>
        <taxon>Flavobacteriaceae</taxon>
        <taxon>Christiangramia</taxon>
    </lineage>
</organism>
<dbReference type="PROSITE" id="PS51257">
    <property type="entry name" value="PROKAR_LIPOPROTEIN"/>
    <property type="match status" value="1"/>
</dbReference>
<reference evidence="1" key="1">
    <citation type="submission" date="2022-06" db="EMBL/GenBank/DDBJ databases">
        <title>Gramella sediminis sp. nov., isolated from deep-sea sediment of the Indian Ocean.</title>
        <authorList>
            <person name="Yang L."/>
        </authorList>
    </citation>
    <scope>NUCLEOTIDE SEQUENCE</scope>
    <source>
        <strain evidence="1">HMD3159</strain>
    </source>
</reference>
<dbReference type="RefSeq" id="WP_252113706.1">
    <property type="nucleotide sequence ID" value="NZ_JAMSCK010000004.1"/>
</dbReference>
<evidence type="ECO:0000313" key="2">
    <source>
        <dbReference type="Proteomes" id="UP001155077"/>
    </source>
</evidence>
<accession>A0ABT0Z2Q2</accession>
<name>A0ABT0Z2Q2_9FLAO</name>
<gene>
    <name evidence="1" type="ORF">NE848_11545</name>
</gene>
<comment type="caution">
    <text evidence="1">The sequence shown here is derived from an EMBL/GenBank/DDBJ whole genome shotgun (WGS) entry which is preliminary data.</text>
</comment>
<dbReference type="Proteomes" id="UP001155077">
    <property type="component" value="Unassembled WGS sequence"/>
</dbReference>